<keyword evidence="2" id="KW-1185">Reference proteome</keyword>
<comment type="caution">
    <text evidence="1">The sequence shown here is derived from an EMBL/GenBank/DDBJ whole genome shotgun (WGS) entry which is preliminary data.</text>
</comment>
<protein>
    <submittedName>
        <fullName evidence="1">Uncharacterized protein</fullName>
    </submittedName>
</protein>
<evidence type="ECO:0000313" key="2">
    <source>
        <dbReference type="Proteomes" id="UP001156102"/>
    </source>
</evidence>
<accession>A0AA41X802</accession>
<dbReference type="EMBL" id="JANCLT010000012">
    <property type="protein sequence ID" value="MCP8970589.1"/>
    <property type="molecule type" value="Genomic_DNA"/>
</dbReference>
<gene>
    <name evidence="1" type="ORF">NK662_18890</name>
</gene>
<name>A0AA41X802_9BACI</name>
<evidence type="ECO:0000313" key="1">
    <source>
        <dbReference type="EMBL" id="MCP8970589.1"/>
    </source>
</evidence>
<dbReference type="AlphaFoldDB" id="A0AA41X802"/>
<proteinExistence type="predicted"/>
<dbReference type="RefSeq" id="WP_254760503.1">
    <property type="nucleotide sequence ID" value="NZ_JANCLT010000012.1"/>
</dbReference>
<dbReference type="Proteomes" id="UP001156102">
    <property type="component" value="Unassembled WGS sequence"/>
</dbReference>
<sequence length="55" mass="6426">MGLYGKKDEELTVWQYNQENVVNYNDDEVCPSCGEEMMLIYDDLPNGPRFCLSCR</sequence>
<organism evidence="1 2">
    <name type="scientific">Ectobacillus ponti</name>
    <dbReference type="NCBI Taxonomy" id="2961894"/>
    <lineage>
        <taxon>Bacteria</taxon>
        <taxon>Bacillati</taxon>
        <taxon>Bacillota</taxon>
        <taxon>Bacilli</taxon>
        <taxon>Bacillales</taxon>
        <taxon>Bacillaceae</taxon>
        <taxon>Ectobacillus</taxon>
    </lineage>
</organism>
<reference evidence="1" key="1">
    <citation type="submission" date="2022-07" db="EMBL/GenBank/DDBJ databases">
        <authorList>
            <person name="Li W.-J."/>
            <person name="Deng Q.-Q."/>
        </authorList>
    </citation>
    <scope>NUCLEOTIDE SEQUENCE</scope>
    <source>
        <strain evidence="1">SYSU M60031</strain>
    </source>
</reference>